<dbReference type="Proteomes" id="UP000501003">
    <property type="component" value="Chromosome"/>
</dbReference>
<reference evidence="2 3" key="1">
    <citation type="submission" date="2020-05" db="EMBL/GenBank/DDBJ databases">
        <title>Aquirufa sp. strain 15G-AUS-rot a new Aquirufa species.</title>
        <authorList>
            <person name="Pitt A."/>
            <person name="Hahn M.W."/>
        </authorList>
    </citation>
    <scope>NUCLEOTIDE SEQUENCE [LARGE SCALE GENOMIC DNA]</scope>
    <source>
        <strain evidence="2 3">15G-AUS-rot</strain>
    </source>
</reference>
<protein>
    <submittedName>
        <fullName evidence="2">Uncharacterized protein</fullName>
    </submittedName>
</protein>
<dbReference type="KEGG" id="aqg:HRU87_04995"/>
<keyword evidence="3" id="KW-1185">Reference proteome</keyword>
<feature type="transmembrane region" description="Helical" evidence="1">
    <location>
        <begin position="58"/>
        <end position="79"/>
    </location>
</feature>
<name>A0A7D4UDH1_9MICO</name>
<evidence type="ECO:0000313" key="3">
    <source>
        <dbReference type="Proteomes" id="UP000501003"/>
    </source>
</evidence>
<organism evidence="2 3">
    <name type="scientific">Aquiluna borgnonia</name>
    <dbReference type="NCBI Taxonomy" id="2499157"/>
    <lineage>
        <taxon>Bacteria</taxon>
        <taxon>Bacillati</taxon>
        <taxon>Actinomycetota</taxon>
        <taxon>Actinomycetes</taxon>
        <taxon>Micrococcales</taxon>
        <taxon>Microbacteriaceae</taxon>
        <taxon>Luna cluster</taxon>
        <taxon>Luna-1 subcluster</taxon>
        <taxon>Aquiluna</taxon>
    </lineage>
</organism>
<keyword evidence="1" id="KW-1133">Transmembrane helix</keyword>
<feature type="transmembrane region" description="Helical" evidence="1">
    <location>
        <begin position="33"/>
        <end position="52"/>
    </location>
</feature>
<dbReference type="EMBL" id="CP054056">
    <property type="protein sequence ID" value="QKJ25534.1"/>
    <property type="molecule type" value="Genomic_DNA"/>
</dbReference>
<dbReference type="RefSeq" id="WP_173493831.1">
    <property type="nucleotide sequence ID" value="NZ_CP054056.1"/>
</dbReference>
<dbReference type="AlphaFoldDB" id="A0A7D4UDH1"/>
<evidence type="ECO:0000313" key="2">
    <source>
        <dbReference type="EMBL" id="QKJ25534.1"/>
    </source>
</evidence>
<keyword evidence="1" id="KW-0812">Transmembrane</keyword>
<accession>A0A7D4UDH1</accession>
<evidence type="ECO:0000256" key="1">
    <source>
        <dbReference type="SAM" id="Phobius"/>
    </source>
</evidence>
<gene>
    <name evidence="2" type="ORF">HRU87_04995</name>
</gene>
<sequence>MEILVLLAYAAILALVAPFVLPKSEHYGSLVPLGLALASGSALWLVLTWFGFHYDEAWIWFIVMLAMPAAIWFGTSYLAKLRAESEAKKLSELRLRGKA</sequence>
<proteinExistence type="predicted"/>
<feature type="transmembrane region" description="Helical" evidence="1">
    <location>
        <begin position="6"/>
        <end position="21"/>
    </location>
</feature>
<keyword evidence="1" id="KW-0472">Membrane</keyword>